<accession>A0A514LK09</accession>
<organism evidence="8 9">
    <name type="scientific">Salicibibacter halophilus</name>
    <dbReference type="NCBI Taxonomy" id="2502791"/>
    <lineage>
        <taxon>Bacteria</taxon>
        <taxon>Bacillati</taxon>
        <taxon>Bacillota</taxon>
        <taxon>Bacilli</taxon>
        <taxon>Bacillales</taxon>
        <taxon>Bacillaceae</taxon>
        <taxon>Salicibibacter</taxon>
    </lineage>
</organism>
<feature type="signal peptide" evidence="6">
    <location>
        <begin position="1"/>
        <end position="35"/>
    </location>
</feature>
<feature type="region of interest" description="Disordered" evidence="5">
    <location>
        <begin position="854"/>
        <end position="879"/>
    </location>
</feature>
<dbReference type="Pfam" id="PF22888">
    <property type="entry name" value="FIMAH"/>
    <property type="match status" value="1"/>
</dbReference>
<reference evidence="9" key="1">
    <citation type="submission" date="2019-01" db="EMBL/GenBank/DDBJ databases">
        <title>Genomic analysis of Salicibibacter sp. NKC3-5.</title>
        <authorList>
            <person name="Oh Y.J."/>
        </authorList>
    </citation>
    <scope>NUCLEOTIDE SEQUENCE [LARGE SCALE GENOMIC DNA]</scope>
    <source>
        <strain evidence="9">NKC3-5</strain>
    </source>
</reference>
<evidence type="ECO:0000256" key="3">
    <source>
        <dbReference type="ARBA" id="ARBA00022801"/>
    </source>
</evidence>
<dbReference type="InterPro" id="IPR029055">
    <property type="entry name" value="Ntn_hydrolases_N"/>
</dbReference>
<feature type="chain" id="PRO_5022143542" description="FIMAH domain-containing protein" evidence="6">
    <location>
        <begin position="36"/>
        <end position="963"/>
    </location>
</feature>
<dbReference type="InterPro" id="IPR054470">
    <property type="entry name" value="FIMAH_dom"/>
</dbReference>
<dbReference type="Proteomes" id="UP000319756">
    <property type="component" value="Chromosome"/>
</dbReference>
<evidence type="ECO:0000313" key="9">
    <source>
        <dbReference type="Proteomes" id="UP000319756"/>
    </source>
</evidence>
<keyword evidence="4" id="KW-0865">Zymogen</keyword>
<dbReference type="EMBL" id="CP035485">
    <property type="protein sequence ID" value="QDI92187.1"/>
    <property type="molecule type" value="Genomic_DNA"/>
</dbReference>
<dbReference type="InterPro" id="IPR043137">
    <property type="entry name" value="GGT_ssub_C"/>
</dbReference>
<dbReference type="Gene3D" id="3.60.20.40">
    <property type="match status" value="1"/>
</dbReference>
<evidence type="ECO:0000256" key="5">
    <source>
        <dbReference type="SAM" id="MobiDB-lite"/>
    </source>
</evidence>
<evidence type="ECO:0000256" key="1">
    <source>
        <dbReference type="ARBA" id="ARBA00009381"/>
    </source>
</evidence>
<dbReference type="AlphaFoldDB" id="A0A514LK09"/>
<keyword evidence="3" id="KW-0378">Hydrolase</keyword>
<dbReference type="GO" id="GO:0016787">
    <property type="term" value="F:hydrolase activity"/>
    <property type="evidence" value="ECO:0007669"/>
    <property type="project" value="UniProtKB-KW"/>
</dbReference>
<dbReference type="PANTHER" id="PTHR43199">
    <property type="entry name" value="GLUTATHIONE HYDROLASE"/>
    <property type="match status" value="1"/>
</dbReference>
<keyword evidence="2" id="KW-0808">Transferase</keyword>
<evidence type="ECO:0000256" key="2">
    <source>
        <dbReference type="ARBA" id="ARBA00022679"/>
    </source>
</evidence>
<gene>
    <name evidence="8" type="ORF">EPH95_14130</name>
</gene>
<feature type="compositionally biased region" description="Acidic residues" evidence="5">
    <location>
        <begin position="870"/>
        <end position="879"/>
    </location>
</feature>
<dbReference type="Pfam" id="PF01019">
    <property type="entry name" value="G_glu_transpept"/>
    <property type="match status" value="2"/>
</dbReference>
<dbReference type="PANTHER" id="PTHR43199:SF1">
    <property type="entry name" value="GLUTATHIONE HYDROLASE PROENZYME"/>
    <property type="match status" value="1"/>
</dbReference>
<protein>
    <recommendedName>
        <fullName evidence="7">FIMAH domain-containing protein</fullName>
    </recommendedName>
</protein>
<evidence type="ECO:0000256" key="4">
    <source>
        <dbReference type="ARBA" id="ARBA00023145"/>
    </source>
</evidence>
<dbReference type="InterPro" id="IPR043138">
    <property type="entry name" value="GGT_lsub"/>
</dbReference>
<evidence type="ECO:0000259" key="7">
    <source>
        <dbReference type="Pfam" id="PF22888"/>
    </source>
</evidence>
<proteinExistence type="inferred from homology"/>
<evidence type="ECO:0000313" key="8">
    <source>
        <dbReference type="EMBL" id="QDI92187.1"/>
    </source>
</evidence>
<dbReference type="SUPFAM" id="SSF56235">
    <property type="entry name" value="N-terminal nucleophile aminohydrolases (Ntn hydrolases)"/>
    <property type="match status" value="2"/>
</dbReference>
<keyword evidence="6" id="KW-0732">Signal</keyword>
<comment type="similarity">
    <text evidence="1">Belongs to the gamma-glutamyltransferase family.</text>
</comment>
<dbReference type="GO" id="GO:0016740">
    <property type="term" value="F:transferase activity"/>
    <property type="evidence" value="ECO:0007669"/>
    <property type="project" value="UniProtKB-KW"/>
</dbReference>
<keyword evidence="9" id="KW-1185">Reference proteome</keyword>
<sequence>MYIPKRRDRMKKATFATSSIGAMLIASMFVPAIQAAESGAANSHVTGYGGAVVSEDVHASEAGMAILEQGGNAVDAAIAVAAAQGVTRPYSGGIGGGGMMLIHLAEEDEPIAIDSRSVTPESFDDETYIHPDTGEVFPSAMRISSGKSFSVPGTVKNWEIALEDYGTMTFAEVLQPAIEVAEDGFVSDENFVRETMENQERFDLFTSTRDIYLNEDGSAPETGDVIQNPDMAHTYQLLAEEGSEVFYEGEIAEAMVDTINDPPVVDHPDFESVSDEWLTEFGMLEGDVTMEDFSNYKTVTSEAIHTDYHDYDIYGMPPSSSGGLTVGQTFNILEHYEIENMSSTEAWHHFMEASRYAFADRREYIGDPAHTEVPVDELLSDAYTEERITNIDSERASIGQVPPGNPWLDDDEDFFYDFVEEDSAEWDPRKFHRIDTGPESHPFDANFTIDDETGKIDLSERKEDRGSAYGRAAANMEAVEDNEVNLRVRADEEGYDQRLRLWLNGDVWQSGSSVPSNGYGLEINTETEELVLQRVIDGELASLERIDYPIETDWHDLRFQVENNKLKVSAWESDEEEPGEWLAVHELAENDQLEDLLGRLMMSVINFDYEQTQTFSFDHIEVEPVNENSEALAGPSQTNVMDDANPPAETTSIEEETQGVQADEEKRIKDEADIVDESTIHLAASDDEGNVVSYTSTIVSIGGNGMVVPGYGFLLNNAVYGRTPTETPSHPNYPRPEMRSLSSMAPTLVMEDETPVLTAGAPGNDSILTTVSQIMMNNLDFDTPLPEAIEQSRLSQRNNFDAMAEYEENYMDAETEQHIEELEDMGHLFTANTNEQGIGAAVGIEFLENGEVTAAAEPDRRGGGSALVESEMEEEEMSADEMKRSVETLAEEGEFENEDAVRSLEVHLTSVAHFEAEEEAEKVINHMAGFNDLLDQQQANEWISDDAYDTLQGKAEALIEEWE</sequence>
<dbReference type="KEGG" id="sale:EPH95_14130"/>
<name>A0A514LK09_9BACI</name>
<dbReference type="Gene3D" id="1.10.246.130">
    <property type="match status" value="1"/>
</dbReference>
<dbReference type="InterPro" id="IPR051792">
    <property type="entry name" value="GGT_bact"/>
</dbReference>
<feature type="domain" description="FIMAH" evidence="7">
    <location>
        <begin position="880"/>
        <end position="960"/>
    </location>
</feature>
<evidence type="ECO:0000256" key="6">
    <source>
        <dbReference type="SAM" id="SignalP"/>
    </source>
</evidence>
<dbReference type="PRINTS" id="PR01210">
    <property type="entry name" value="GGTRANSPTASE"/>
</dbReference>